<feature type="region of interest" description="Disordered" evidence="1">
    <location>
        <begin position="227"/>
        <end position="247"/>
    </location>
</feature>
<dbReference type="InterPro" id="IPR011990">
    <property type="entry name" value="TPR-like_helical_dom_sf"/>
</dbReference>
<dbReference type="Proteomes" id="UP000661858">
    <property type="component" value="Unassembled WGS sequence"/>
</dbReference>
<organism evidence="2 3">
    <name type="scientific">Streptomyces actinomycinicus</name>
    <dbReference type="NCBI Taxonomy" id="1695166"/>
    <lineage>
        <taxon>Bacteria</taxon>
        <taxon>Bacillati</taxon>
        <taxon>Actinomycetota</taxon>
        <taxon>Actinomycetes</taxon>
        <taxon>Kitasatosporales</taxon>
        <taxon>Streptomycetaceae</taxon>
        <taxon>Streptomyces</taxon>
    </lineage>
</organism>
<dbReference type="Gene3D" id="1.25.40.10">
    <property type="entry name" value="Tetratricopeptide repeat domain"/>
    <property type="match status" value="3"/>
</dbReference>
<name>A0A937JLC7_9ACTN</name>
<reference evidence="2" key="1">
    <citation type="submission" date="2021-01" db="EMBL/GenBank/DDBJ databases">
        <title>WGS of actinomycetes isolated from Thailand.</title>
        <authorList>
            <person name="Thawai C."/>
        </authorList>
    </citation>
    <scope>NUCLEOTIDE SEQUENCE</scope>
    <source>
        <strain evidence="2">RCU-197</strain>
    </source>
</reference>
<feature type="compositionally biased region" description="Basic and acidic residues" evidence="1">
    <location>
        <begin position="227"/>
        <end position="245"/>
    </location>
</feature>
<proteinExistence type="predicted"/>
<evidence type="ECO:0000313" key="2">
    <source>
        <dbReference type="EMBL" id="MBL1082285.1"/>
    </source>
</evidence>
<accession>A0A937JLC7</accession>
<dbReference type="AlphaFoldDB" id="A0A937JLC7"/>
<dbReference type="EMBL" id="JAERRK010000004">
    <property type="protein sequence ID" value="MBL1082285.1"/>
    <property type="molecule type" value="Genomic_DNA"/>
</dbReference>
<evidence type="ECO:0000256" key="1">
    <source>
        <dbReference type="SAM" id="MobiDB-lite"/>
    </source>
</evidence>
<comment type="caution">
    <text evidence="2">The sequence shown here is derived from an EMBL/GenBank/DDBJ whole genome shotgun (WGS) entry which is preliminary data.</text>
</comment>
<evidence type="ECO:0000313" key="3">
    <source>
        <dbReference type="Proteomes" id="UP000661858"/>
    </source>
</evidence>
<protein>
    <submittedName>
        <fullName evidence="2">Uncharacterized protein</fullName>
    </submittedName>
</protein>
<dbReference type="RefSeq" id="WP_201834071.1">
    <property type="nucleotide sequence ID" value="NZ_JAERRK010000004.1"/>
</dbReference>
<sequence>MSRDIRTMRVAVRAAGIGSGSAPDTKEPCHSSRSTDLVALARDAARARPAGEERPTDVVALATALARVSRPRSAARVVRLLPAGDERGRAWLAVIRRTAADGDFDTALSLKDAVGNRPWAAKAVGLLARVRAENGQYEGARSLAESIPYPHDRLQTWAVLAEVAAEAGDPEWAPEFLDRAEQTERVHDAWTLPALPVLIRAAQLAGDHDRALASVARLEGIARSESAAREALRGGRTGDRQEKGTLSDTPALVPLLQASIGLGEYERVDALLKRVRERADRAKATAATVRALAQCGEVGRAERLARSVKHPGHRAAALASVADAAAAAGDRETIAALGESLAGADEMVHAGPVIAVAEAWAAVGAADRAEAWTRSIAVPALRVEAQAAVAEALAGAGDLERAEAFALRLGDPDLRAEALHRVVTCLAEGGLTARAEDLAGRIQGASRRARALAVVASHAGETDARRLAAPALAVGDWPAVIEVLARVDPSAVAAVAEESLRRAAEHPLE</sequence>
<gene>
    <name evidence="2" type="ORF">JK359_09865</name>
</gene>
<keyword evidence="3" id="KW-1185">Reference proteome</keyword>